<keyword evidence="3" id="KW-1185">Reference proteome</keyword>
<keyword evidence="1" id="KW-0472">Membrane</keyword>
<name>A0ABW3TA22_9RHOB</name>
<reference evidence="3" key="1">
    <citation type="journal article" date="2019" name="Int. J. Syst. Evol. Microbiol.">
        <title>The Global Catalogue of Microorganisms (GCM) 10K type strain sequencing project: providing services to taxonomists for standard genome sequencing and annotation.</title>
        <authorList>
            <consortium name="The Broad Institute Genomics Platform"/>
            <consortium name="The Broad Institute Genome Sequencing Center for Infectious Disease"/>
            <person name="Wu L."/>
            <person name="Ma J."/>
        </authorList>
    </citation>
    <scope>NUCLEOTIDE SEQUENCE [LARGE SCALE GENOMIC DNA]</scope>
    <source>
        <strain evidence="3">CCUG 55328</strain>
    </source>
</reference>
<evidence type="ECO:0000256" key="1">
    <source>
        <dbReference type="SAM" id="Phobius"/>
    </source>
</evidence>
<sequence>MTQHLLDHRANGRNPRTALALIGVWAVLALLLVVFQAAPLIVGGLGLFTLPALWDLVSNRGSGLRVTDQDLHWFSGAKADTIPLPRIKTVRLDRRLDLSYRVSVVLRDDRRIRLPQDCVPAIDRLEEVLHKAGIAVERHPFSLL</sequence>
<feature type="transmembrane region" description="Helical" evidence="1">
    <location>
        <begin position="20"/>
        <end position="50"/>
    </location>
</feature>
<dbReference type="Proteomes" id="UP001597151">
    <property type="component" value="Unassembled WGS sequence"/>
</dbReference>
<dbReference type="RefSeq" id="WP_380788852.1">
    <property type="nucleotide sequence ID" value="NZ_JBHTKR010000001.1"/>
</dbReference>
<organism evidence="2 3">
    <name type="scientific">Seohaeicola saemankumensis</name>
    <dbReference type="NCBI Taxonomy" id="481181"/>
    <lineage>
        <taxon>Bacteria</taxon>
        <taxon>Pseudomonadati</taxon>
        <taxon>Pseudomonadota</taxon>
        <taxon>Alphaproteobacteria</taxon>
        <taxon>Rhodobacterales</taxon>
        <taxon>Roseobacteraceae</taxon>
        <taxon>Seohaeicola</taxon>
    </lineage>
</organism>
<keyword evidence="1" id="KW-1133">Transmembrane helix</keyword>
<gene>
    <name evidence="2" type="ORF">ACFQ3C_02510</name>
</gene>
<proteinExistence type="predicted"/>
<evidence type="ECO:0000313" key="2">
    <source>
        <dbReference type="EMBL" id="MFD1193540.1"/>
    </source>
</evidence>
<dbReference type="EMBL" id="JBHTKR010000001">
    <property type="protein sequence ID" value="MFD1193540.1"/>
    <property type="molecule type" value="Genomic_DNA"/>
</dbReference>
<accession>A0ABW3TA22</accession>
<keyword evidence="1" id="KW-0812">Transmembrane</keyword>
<comment type="caution">
    <text evidence="2">The sequence shown here is derived from an EMBL/GenBank/DDBJ whole genome shotgun (WGS) entry which is preliminary data.</text>
</comment>
<evidence type="ECO:0008006" key="4">
    <source>
        <dbReference type="Google" id="ProtNLM"/>
    </source>
</evidence>
<protein>
    <recommendedName>
        <fullName evidence="4">PH domain-containing protein</fullName>
    </recommendedName>
</protein>
<evidence type="ECO:0000313" key="3">
    <source>
        <dbReference type="Proteomes" id="UP001597151"/>
    </source>
</evidence>